<evidence type="ECO:0000256" key="1">
    <source>
        <dbReference type="SAM" id="Phobius"/>
    </source>
</evidence>
<sequence length="644" mass="72001">MQMAGFGVKWKEIGVTKHHWISFDMIVIFSCLSILYLAPGSHAEIIDFKSDQWIMRNAQIVEHLGRECLMGFAYLKDVEFDNGTIEVDFAVTRSVSYPGIIFRVQSDQNMERLYIRPHRAGLYEDALQYTPTINGVAGWQLYNGSGFTTGVDFPVDEWVHLKVEVLDEQARVFVNNSDEPALVIDYLQHGISKGTVGVLGPADGTAYFSNFSYTIDNSLEFVPTLEIDTPPGTITNWEVSQSYKLSEIDLETYYGIQNITEIKWKPVESDATGLVDIARSNGRSGGEPDVVFAKTTIRADADKIMELQYGYSDVVTIFLNGEVLAFGNSGYKQRDSSFLGVVGLNDGVYLRLKKGENELVLVIAESFGGWGFICRDGDAFYQSENLVEVMETTGDFLTPECVVYDKDRQALFVSNFDIYNKARTSGGQYITKLTMDGVVDNLKWHAGLNKPTGLAIHGNYLYIVDRTTLSLIDIIAMKEARRVEIPGAEFPNDIDIDENGAAYISDSNRGMIYKFTDDGFEEWFWGEEVQNPNGILVYNGKLYYGNNGDNSVKAVSLTTREAETIAKLKPGNIDGIQMTSKGDLLVSHWEGRIYRISLAGEVEKILDLSVLGVNTADFEYIPEKEMIAVPTFRDNRVVGYTLSD</sequence>
<dbReference type="Gene3D" id="2.60.120.560">
    <property type="entry name" value="Exo-inulinase, domain 1"/>
    <property type="match status" value="1"/>
</dbReference>
<reference evidence="2" key="1">
    <citation type="submission" date="2021-05" db="EMBL/GenBank/DDBJ databases">
        <title>Energy efficiency and biological interactions define the core microbiome of deep oligotrophic groundwater.</title>
        <authorList>
            <person name="Mehrshad M."/>
            <person name="Lopez-Fernandez M."/>
            <person name="Bell E."/>
            <person name="Bernier-Latmani R."/>
            <person name="Bertilsson S."/>
            <person name="Dopson M."/>
        </authorList>
    </citation>
    <scope>NUCLEOTIDE SEQUENCE</scope>
    <source>
        <strain evidence="2">Modern_marine.mb.64</strain>
    </source>
</reference>
<proteinExistence type="predicted"/>
<organism evidence="2 3">
    <name type="scientific">Eiseniibacteriota bacterium</name>
    <dbReference type="NCBI Taxonomy" id="2212470"/>
    <lineage>
        <taxon>Bacteria</taxon>
        <taxon>Candidatus Eiseniibacteriota</taxon>
    </lineage>
</organism>
<accession>A0A948W7M5</accession>
<dbReference type="InterPro" id="IPR011042">
    <property type="entry name" value="6-blade_b-propeller_TolB-like"/>
</dbReference>
<gene>
    <name evidence="2" type="ORF">KJ970_15915</name>
</gene>
<keyword evidence="1" id="KW-1133">Transmembrane helix</keyword>
<dbReference type="EMBL" id="JAHJDP010000091">
    <property type="protein sequence ID" value="MBU2692410.1"/>
    <property type="molecule type" value="Genomic_DNA"/>
</dbReference>
<keyword evidence="1" id="KW-0472">Membrane</keyword>
<dbReference type="AlphaFoldDB" id="A0A948W7M5"/>
<evidence type="ECO:0000313" key="2">
    <source>
        <dbReference type="EMBL" id="MBU2692410.1"/>
    </source>
</evidence>
<evidence type="ECO:0000313" key="3">
    <source>
        <dbReference type="Proteomes" id="UP000777784"/>
    </source>
</evidence>
<dbReference type="Gene3D" id="2.120.10.30">
    <property type="entry name" value="TolB, C-terminal domain"/>
    <property type="match status" value="1"/>
</dbReference>
<feature type="transmembrane region" description="Helical" evidence="1">
    <location>
        <begin position="20"/>
        <end position="38"/>
    </location>
</feature>
<dbReference type="Proteomes" id="UP000777784">
    <property type="component" value="Unassembled WGS sequence"/>
</dbReference>
<dbReference type="SUPFAM" id="SSF101898">
    <property type="entry name" value="NHL repeat"/>
    <property type="match status" value="1"/>
</dbReference>
<protein>
    <submittedName>
        <fullName evidence="2">SMP-30/gluconolactonase/LRE family protein</fullName>
    </submittedName>
</protein>
<comment type="caution">
    <text evidence="2">The sequence shown here is derived from an EMBL/GenBank/DDBJ whole genome shotgun (WGS) entry which is preliminary data.</text>
</comment>
<keyword evidence="1" id="KW-0812">Transmembrane</keyword>
<name>A0A948W7M5_UNCEI</name>